<evidence type="ECO:0000256" key="20">
    <source>
        <dbReference type="SAM" id="Phobius"/>
    </source>
</evidence>
<evidence type="ECO:0000256" key="14">
    <source>
        <dbReference type="ARBA" id="ARBA00023136"/>
    </source>
</evidence>
<dbReference type="InterPro" id="IPR051653">
    <property type="entry name" value="E3_ligase_sorting_rcpt"/>
</dbReference>
<evidence type="ECO:0000256" key="4">
    <source>
        <dbReference type="ARBA" id="ARBA00022448"/>
    </source>
</evidence>
<dbReference type="EC" id="2.3.2.27" evidence="3"/>
<keyword evidence="6" id="KW-0808">Transferase</keyword>
<reference evidence="23" key="1">
    <citation type="submission" date="2021-08" db="EMBL/GenBank/DDBJ databases">
        <title>WGS assembly of Ceratopteris richardii.</title>
        <authorList>
            <person name="Marchant D.B."/>
            <person name="Chen G."/>
            <person name="Jenkins J."/>
            <person name="Shu S."/>
            <person name="Leebens-Mack J."/>
            <person name="Grimwood J."/>
            <person name="Schmutz J."/>
            <person name="Soltis P."/>
            <person name="Soltis D."/>
            <person name="Chen Z.-H."/>
        </authorList>
    </citation>
    <scope>NUCLEOTIDE SEQUENCE</scope>
    <source>
        <strain evidence="23">Whitten #5841</strain>
        <tissue evidence="23">Leaf</tissue>
    </source>
</reference>
<dbReference type="PANTHER" id="PTHR47168:SF1">
    <property type="entry name" value="OS02G0798600 PROTEIN"/>
    <property type="match status" value="1"/>
</dbReference>
<comment type="pathway">
    <text evidence="2">Protein modification; protein ubiquitination.</text>
</comment>
<feature type="transmembrane region" description="Helical" evidence="20">
    <location>
        <begin position="166"/>
        <end position="191"/>
    </location>
</feature>
<dbReference type="SUPFAM" id="SSF52025">
    <property type="entry name" value="PA domain"/>
    <property type="match status" value="1"/>
</dbReference>
<dbReference type="FunFam" id="3.30.40.10:FF:000388">
    <property type="entry name" value="Putative RING zinc finger domain superfamily protein"/>
    <property type="match status" value="1"/>
</dbReference>
<accession>A0A8T2U0T4</accession>
<keyword evidence="7 20" id="KW-0812">Transmembrane</keyword>
<evidence type="ECO:0000256" key="19">
    <source>
        <dbReference type="PROSITE-ProRule" id="PRU00175"/>
    </source>
</evidence>
<evidence type="ECO:0000256" key="6">
    <source>
        <dbReference type="ARBA" id="ARBA00022679"/>
    </source>
</evidence>
<dbReference type="AlphaFoldDB" id="A0A8T2U0T4"/>
<keyword evidence="24" id="KW-1185">Reference proteome</keyword>
<evidence type="ECO:0000256" key="7">
    <source>
        <dbReference type="ARBA" id="ARBA00022692"/>
    </source>
</evidence>
<evidence type="ECO:0000256" key="18">
    <source>
        <dbReference type="ARBA" id="ARBA00060484"/>
    </source>
</evidence>
<keyword evidence="12" id="KW-0653">Protein transport</keyword>
<evidence type="ECO:0000256" key="2">
    <source>
        <dbReference type="ARBA" id="ARBA00004906"/>
    </source>
</evidence>
<keyword evidence="16" id="KW-0325">Glycoprotein</keyword>
<dbReference type="Gene3D" id="3.30.40.10">
    <property type="entry name" value="Zinc/RING finger domain, C3HC4 (zinc finger)"/>
    <property type="match status" value="1"/>
</dbReference>
<dbReference type="GO" id="GO:0012505">
    <property type="term" value="C:endomembrane system"/>
    <property type="evidence" value="ECO:0007669"/>
    <property type="project" value="UniProtKB-SubCell"/>
</dbReference>
<dbReference type="EMBL" id="CM035414">
    <property type="protein sequence ID" value="KAH7429690.1"/>
    <property type="molecule type" value="Genomic_DNA"/>
</dbReference>
<evidence type="ECO:0000256" key="16">
    <source>
        <dbReference type="ARBA" id="ARBA00023180"/>
    </source>
</evidence>
<feature type="signal peptide" evidence="21">
    <location>
        <begin position="1"/>
        <end position="22"/>
    </location>
</feature>
<feature type="chain" id="PRO_5036435736" description="RING-type E3 ubiquitin transferase" evidence="21">
    <location>
        <begin position="23"/>
        <end position="398"/>
    </location>
</feature>
<evidence type="ECO:0000313" key="23">
    <source>
        <dbReference type="EMBL" id="KAH7429691.1"/>
    </source>
</evidence>
<dbReference type="EMBL" id="CM035414">
    <property type="protein sequence ID" value="KAH7429691.1"/>
    <property type="molecule type" value="Genomic_DNA"/>
</dbReference>
<proteinExistence type="predicted"/>
<comment type="caution">
    <text evidence="23">The sequence shown here is derived from an EMBL/GenBank/DDBJ whole genome shotgun (WGS) entry which is preliminary data.</text>
</comment>
<keyword evidence="8" id="KW-0479">Metal-binding</keyword>
<dbReference type="OMA" id="ICTIPRR"/>
<evidence type="ECO:0000256" key="10">
    <source>
        <dbReference type="ARBA" id="ARBA00022771"/>
    </source>
</evidence>
<organism evidence="23 24">
    <name type="scientific">Ceratopteris richardii</name>
    <name type="common">Triangle waterfern</name>
    <dbReference type="NCBI Taxonomy" id="49495"/>
    <lineage>
        <taxon>Eukaryota</taxon>
        <taxon>Viridiplantae</taxon>
        <taxon>Streptophyta</taxon>
        <taxon>Embryophyta</taxon>
        <taxon>Tracheophyta</taxon>
        <taxon>Polypodiopsida</taxon>
        <taxon>Polypodiidae</taxon>
        <taxon>Polypodiales</taxon>
        <taxon>Pteridineae</taxon>
        <taxon>Pteridaceae</taxon>
        <taxon>Parkerioideae</taxon>
        <taxon>Ceratopteris</taxon>
    </lineage>
</organism>
<keyword evidence="4" id="KW-0813">Transport</keyword>
<keyword evidence="9 21" id="KW-0732">Signal</keyword>
<dbReference type="GO" id="GO:0008270">
    <property type="term" value="F:zinc ion binding"/>
    <property type="evidence" value="ECO:0007669"/>
    <property type="project" value="UniProtKB-KW"/>
</dbReference>
<gene>
    <name evidence="23" type="ORF">KP509_09G061700</name>
</gene>
<evidence type="ECO:0000256" key="5">
    <source>
        <dbReference type="ARBA" id="ARBA00022554"/>
    </source>
</evidence>
<comment type="subcellular location">
    <subcellularLocation>
        <location evidence="17">Endomembrane system</location>
        <topology evidence="17">Single-pass type I membrane protein</topology>
    </subcellularLocation>
    <subcellularLocation>
        <location evidence="18">Protein storage vacuole membrane</location>
    </subcellularLocation>
</comment>
<evidence type="ECO:0000256" key="3">
    <source>
        <dbReference type="ARBA" id="ARBA00012483"/>
    </source>
</evidence>
<dbReference type="Proteomes" id="UP000825935">
    <property type="component" value="Chromosome 9"/>
</dbReference>
<name>A0A8T2U0T4_CERRI</name>
<dbReference type="PANTHER" id="PTHR47168">
    <property type="entry name" value="RING ZINC FINGER DOMAIN SUPERFAMILY PROTEIN-RELATED"/>
    <property type="match status" value="1"/>
</dbReference>
<dbReference type="CDD" id="cd02123">
    <property type="entry name" value="PA_C_RZF_like"/>
    <property type="match status" value="1"/>
</dbReference>
<dbReference type="Pfam" id="PF13639">
    <property type="entry name" value="zf-RING_2"/>
    <property type="match status" value="1"/>
</dbReference>
<evidence type="ECO:0000256" key="9">
    <source>
        <dbReference type="ARBA" id="ARBA00022729"/>
    </source>
</evidence>
<dbReference type="GO" id="GO:0032586">
    <property type="term" value="C:protein storage vacuole membrane"/>
    <property type="evidence" value="ECO:0007669"/>
    <property type="project" value="UniProtKB-SubCell"/>
</dbReference>
<dbReference type="PROSITE" id="PS50089">
    <property type="entry name" value="ZF_RING_2"/>
    <property type="match status" value="1"/>
</dbReference>
<dbReference type="SUPFAM" id="SSF57850">
    <property type="entry name" value="RING/U-box"/>
    <property type="match status" value="1"/>
</dbReference>
<keyword evidence="11" id="KW-0862">Zinc</keyword>
<dbReference type="SMART" id="SM00184">
    <property type="entry name" value="RING"/>
    <property type="match status" value="1"/>
</dbReference>
<dbReference type="InterPro" id="IPR003137">
    <property type="entry name" value="PA_domain"/>
</dbReference>
<evidence type="ECO:0000256" key="13">
    <source>
        <dbReference type="ARBA" id="ARBA00022989"/>
    </source>
</evidence>
<dbReference type="GO" id="GO:0061630">
    <property type="term" value="F:ubiquitin protein ligase activity"/>
    <property type="evidence" value="ECO:0007669"/>
    <property type="project" value="UniProtKB-EC"/>
</dbReference>
<evidence type="ECO:0000256" key="21">
    <source>
        <dbReference type="SAM" id="SignalP"/>
    </source>
</evidence>
<dbReference type="InterPro" id="IPR046450">
    <property type="entry name" value="PA_dom_sf"/>
</dbReference>
<keyword evidence="10 19" id="KW-0863">Zinc-finger</keyword>
<evidence type="ECO:0000256" key="12">
    <source>
        <dbReference type="ARBA" id="ARBA00022927"/>
    </source>
</evidence>
<keyword evidence="15" id="KW-1015">Disulfide bond</keyword>
<dbReference type="OrthoDB" id="8062037at2759"/>
<dbReference type="Gene3D" id="3.50.30.30">
    <property type="match status" value="1"/>
</dbReference>
<dbReference type="PROSITE" id="PS51257">
    <property type="entry name" value="PROKAR_LIPOPROTEIN"/>
    <property type="match status" value="1"/>
</dbReference>
<evidence type="ECO:0000256" key="8">
    <source>
        <dbReference type="ARBA" id="ARBA00022723"/>
    </source>
</evidence>
<keyword evidence="5" id="KW-0926">Vacuole</keyword>
<sequence>MAEKRGLLCFILVFHFLYGCVSSNGAVVITKANRSLVFESADASFAPKAPTAGICGTIVVGDPINACESIVNASSASEELTCSQFALVSRGGCSFDTKVRHVQDAGFRAALIADNVDNTELITMAGNKKDIYIPAVFISKAAGDVLLQYVNDSYAECWILPSYESIAWLLMLVSFISLIVITGIFALCFLIRQQRSNQRSRRSKEPSIISYEIVKSLPSVIYCSTNNANQSYDTCAICLEDYVDGTVLRILPCNHGFHGSCIDSWLMNWRGFCPICKQDVVKAISSTENAPLLLPNDSQQSTAQVCLPLTQETCEEACGIPINIAASDPDSEPCQFHFSQPLLRLSSSPARAPRRTRHLSWISLTDPNSVEAFRASPYFTPPSFFRSSAPNVLCHQVP</sequence>
<keyword evidence="14 20" id="KW-0472">Membrane</keyword>
<dbReference type="InterPro" id="IPR013083">
    <property type="entry name" value="Znf_RING/FYVE/PHD"/>
</dbReference>
<keyword evidence="13 20" id="KW-1133">Transmembrane helix</keyword>
<feature type="domain" description="RING-type" evidence="22">
    <location>
        <begin position="235"/>
        <end position="277"/>
    </location>
</feature>
<evidence type="ECO:0000256" key="17">
    <source>
        <dbReference type="ARBA" id="ARBA00046288"/>
    </source>
</evidence>
<comment type="catalytic activity">
    <reaction evidence="1">
        <text>S-ubiquitinyl-[E2 ubiquitin-conjugating enzyme]-L-cysteine + [acceptor protein]-L-lysine = [E2 ubiquitin-conjugating enzyme]-L-cysteine + N(6)-ubiquitinyl-[acceptor protein]-L-lysine.</text>
        <dbReference type="EC" id="2.3.2.27"/>
    </reaction>
</comment>
<evidence type="ECO:0000256" key="11">
    <source>
        <dbReference type="ARBA" id="ARBA00022833"/>
    </source>
</evidence>
<evidence type="ECO:0000256" key="1">
    <source>
        <dbReference type="ARBA" id="ARBA00000900"/>
    </source>
</evidence>
<dbReference type="FunFam" id="3.50.30.30:FF:000020">
    <property type="entry name" value="Receptor homology region transmembrane domain-and RING domain-containing protein 2"/>
    <property type="match status" value="1"/>
</dbReference>
<dbReference type="InterPro" id="IPR001841">
    <property type="entry name" value="Znf_RING"/>
</dbReference>
<evidence type="ECO:0000256" key="15">
    <source>
        <dbReference type="ARBA" id="ARBA00023157"/>
    </source>
</evidence>
<dbReference type="InterPro" id="IPR044744">
    <property type="entry name" value="ZNRF4/RNF13/RNF167_PA"/>
</dbReference>
<dbReference type="GO" id="GO:0015031">
    <property type="term" value="P:protein transport"/>
    <property type="evidence" value="ECO:0007669"/>
    <property type="project" value="UniProtKB-KW"/>
</dbReference>
<evidence type="ECO:0000259" key="22">
    <source>
        <dbReference type="PROSITE" id="PS50089"/>
    </source>
</evidence>
<evidence type="ECO:0000313" key="24">
    <source>
        <dbReference type="Proteomes" id="UP000825935"/>
    </source>
</evidence>
<dbReference type="Pfam" id="PF02225">
    <property type="entry name" value="PA"/>
    <property type="match status" value="1"/>
</dbReference>
<protein>
    <recommendedName>
        <fullName evidence="3">RING-type E3 ubiquitin transferase</fullName>
        <ecNumber evidence="3">2.3.2.27</ecNumber>
    </recommendedName>
</protein>